<keyword evidence="2" id="KW-1185">Reference proteome</keyword>
<gene>
    <name evidence="1" type="ordered locus">Ngar_c15830</name>
</gene>
<name>K0IB00_NITGG</name>
<dbReference type="EMBL" id="CP002408">
    <property type="protein sequence ID" value="AFU58516.1"/>
    <property type="molecule type" value="Genomic_DNA"/>
</dbReference>
<dbReference type="HOGENOM" id="CLU_1933172_0_0_2"/>
<dbReference type="AlphaFoldDB" id="K0IB00"/>
<dbReference type="BioCyc" id="CNIT1237085:G1324-1581-MONOMER"/>
<protein>
    <submittedName>
        <fullName evidence="1">Putative transcriptional regulator, ArsR family</fullName>
    </submittedName>
</protein>
<proteinExistence type="predicted"/>
<dbReference type="KEGG" id="nga:Ngar_c15830"/>
<evidence type="ECO:0000313" key="2">
    <source>
        <dbReference type="Proteomes" id="UP000008037"/>
    </source>
</evidence>
<accession>K0IB00</accession>
<dbReference type="Proteomes" id="UP000008037">
    <property type="component" value="Chromosome"/>
</dbReference>
<evidence type="ECO:0000313" key="1">
    <source>
        <dbReference type="EMBL" id="AFU58516.1"/>
    </source>
</evidence>
<reference evidence="1 2" key="1">
    <citation type="journal article" date="2012" name="Environ. Microbiol.">
        <title>The genome of the ammonia-oxidizing Candidatus Nitrososphaera gargensis: insights into metabolic versatility and environmental adaptations.</title>
        <authorList>
            <person name="Spang A."/>
            <person name="Poehlein A."/>
            <person name="Offre P."/>
            <person name="Zumbragel S."/>
            <person name="Haider S."/>
            <person name="Rychlik N."/>
            <person name="Nowka B."/>
            <person name="Schmeisser C."/>
            <person name="Lebedeva E.V."/>
            <person name="Rattei T."/>
            <person name="Bohm C."/>
            <person name="Schmid M."/>
            <person name="Galushko A."/>
            <person name="Hatzenpichler R."/>
            <person name="Weinmaier T."/>
            <person name="Daniel R."/>
            <person name="Schleper C."/>
            <person name="Spieck E."/>
            <person name="Streit W."/>
            <person name="Wagner M."/>
        </authorList>
    </citation>
    <scope>NUCLEOTIDE SEQUENCE [LARGE SCALE GENOMIC DNA]</scope>
    <source>
        <strain evidence="2">Ga9.2</strain>
    </source>
</reference>
<organism evidence="1 2">
    <name type="scientific">Nitrososphaera gargensis (strain Ga9.2)</name>
    <dbReference type="NCBI Taxonomy" id="1237085"/>
    <lineage>
        <taxon>Archaea</taxon>
        <taxon>Nitrososphaerota</taxon>
        <taxon>Nitrososphaeria</taxon>
        <taxon>Nitrososphaerales</taxon>
        <taxon>Nitrososphaeraceae</taxon>
        <taxon>Nitrososphaera</taxon>
    </lineage>
</organism>
<sequence>MKKLQSSSTNSLRIIVSQAWPREDEMLIDRANNGVKISSLVGHNTILPTNVIENIMQRINELISKGIFERKMMEWVSVALFIADSQEATIAFPNTKREVDMNTMFVWEDPMFCEWCSDYFEYMWKDSKPLA</sequence>
<dbReference type="InParanoid" id="K0IB00"/>